<reference evidence="3 4" key="1">
    <citation type="submission" date="2018-12" db="EMBL/GenBank/DDBJ databases">
        <title>Genome Sequence of Candidatus Viridilinea halotolerans isolated from saline sulfide-rich spring.</title>
        <authorList>
            <person name="Grouzdev D.S."/>
            <person name="Burganskaya E.I."/>
            <person name="Krutkina M.S."/>
            <person name="Sukhacheva M.V."/>
            <person name="Gorlenko V.M."/>
        </authorList>
    </citation>
    <scope>NUCLEOTIDE SEQUENCE [LARGE SCALE GENOMIC DNA]</scope>
    <source>
        <strain evidence="3">Chok-6</strain>
    </source>
</reference>
<evidence type="ECO:0000256" key="2">
    <source>
        <dbReference type="HAMAP-Rule" id="MF_01139"/>
    </source>
</evidence>
<comment type="similarity">
    <text evidence="2">Belongs to the UPP synthase family.</text>
</comment>
<feature type="binding site" evidence="2">
    <location>
        <begin position="15"/>
        <end position="18"/>
    </location>
    <ligand>
        <name>substrate</name>
    </ligand>
</feature>
<feature type="binding site" evidence="2">
    <location>
        <position position="63"/>
    </location>
    <ligand>
        <name>substrate</name>
    </ligand>
</feature>
<dbReference type="AlphaFoldDB" id="A0A426U8R2"/>
<dbReference type="PROSITE" id="PS01066">
    <property type="entry name" value="UPP_SYNTHASE"/>
    <property type="match status" value="1"/>
</dbReference>
<dbReference type="GO" id="GO:0045547">
    <property type="term" value="F:ditrans,polycis-polyprenyl diphosphate synthase [(2E,6E)-farnesyl diphosphate specific] activity"/>
    <property type="evidence" value="ECO:0007669"/>
    <property type="project" value="TreeGrafter"/>
</dbReference>
<dbReference type="InterPro" id="IPR001441">
    <property type="entry name" value="UPP_synth-like"/>
</dbReference>
<feature type="binding site" evidence="2">
    <location>
        <position position="31"/>
    </location>
    <ligand>
        <name>substrate</name>
    </ligand>
</feature>
<evidence type="ECO:0000313" key="4">
    <source>
        <dbReference type="Proteomes" id="UP000280307"/>
    </source>
</evidence>
<protein>
    <recommendedName>
        <fullName evidence="2">Isoprenyl transferase</fullName>
        <ecNumber evidence="2">2.5.1.-</ecNumber>
    </recommendedName>
</protein>
<keyword evidence="2" id="KW-0479">Metal-binding</keyword>
<dbReference type="PANTHER" id="PTHR10291:SF0">
    <property type="entry name" value="DEHYDRODOLICHYL DIPHOSPHATE SYNTHASE 2"/>
    <property type="match status" value="1"/>
</dbReference>
<dbReference type="GO" id="GO:0000287">
    <property type="term" value="F:magnesium ion binding"/>
    <property type="evidence" value="ECO:0007669"/>
    <property type="project" value="UniProtKB-UniRule"/>
</dbReference>
<dbReference type="Gene3D" id="3.40.1180.10">
    <property type="entry name" value="Decaprenyl diphosphate synthase-like"/>
    <property type="match status" value="1"/>
</dbReference>
<dbReference type="NCBIfam" id="TIGR00055">
    <property type="entry name" value="uppS"/>
    <property type="match status" value="1"/>
</dbReference>
<dbReference type="Proteomes" id="UP000280307">
    <property type="component" value="Unassembled WGS sequence"/>
</dbReference>
<evidence type="ECO:0000256" key="1">
    <source>
        <dbReference type="ARBA" id="ARBA00022679"/>
    </source>
</evidence>
<organism evidence="3 4">
    <name type="scientific">Candidatus Viridilinea halotolerans</name>
    <dbReference type="NCBI Taxonomy" id="2491704"/>
    <lineage>
        <taxon>Bacteria</taxon>
        <taxon>Bacillati</taxon>
        <taxon>Chloroflexota</taxon>
        <taxon>Chloroflexia</taxon>
        <taxon>Chloroflexales</taxon>
        <taxon>Chloroflexineae</taxon>
        <taxon>Oscillochloridaceae</taxon>
        <taxon>Candidatus Viridilinea</taxon>
    </lineage>
</organism>
<comment type="subunit">
    <text evidence="2">Homodimer.</text>
</comment>
<feature type="binding site" evidence="2">
    <location>
        <begin position="59"/>
        <end position="61"/>
    </location>
    <ligand>
        <name>substrate</name>
    </ligand>
</feature>
<comment type="caution">
    <text evidence="3">The sequence shown here is derived from an EMBL/GenBank/DDBJ whole genome shotgun (WGS) entry which is preliminary data.</text>
</comment>
<sequence>MNNKLPKHLGLIMDGNGRWGMHQAHSRLFGHRVGLQHILTVLPICYKLGIPFVSGYLWSLENWHRPTVEVAHMRHLLQTFGPSLVRELHQQGVRIVHSGKRTGLTAEELAVIDDGVTLTQNNGPNTFNIVFNYSGRDDLLHAVRRIAAQGVAPASISENLFSQMFSTPLPDLDLIIRTSGEYRLSNFLLWQSAQAMLYVTETAWPDFGQRDLEAALRYYQEALEYQAEVRAVAEG</sequence>
<comment type="function">
    <text evidence="2">Catalyzes the condensation of isopentenyl diphosphate (IPP) with allylic pyrophosphates generating different type of terpenoids.</text>
</comment>
<comment type="caution">
    <text evidence="2">Lacks conserved residue(s) required for the propagation of feature annotation.</text>
</comment>
<dbReference type="EMBL" id="RSAS01000107">
    <property type="protein sequence ID" value="RRR76647.1"/>
    <property type="molecule type" value="Genomic_DNA"/>
</dbReference>
<feature type="active site" description="Proton acceptor" evidence="2">
    <location>
        <position position="62"/>
    </location>
</feature>
<feature type="active site" evidence="2">
    <location>
        <position position="14"/>
    </location>
</feature>
<dbReference type="InterPro" id="IPR018520">
    <property type="entry name" value="UPP_synth-like_CS"/>
</dbReference>
<dbReference type="EC" id="2.5.1.-" evidence="2"/>
<feature type="binding site" evidence="2">
    <location>
        <position position="19"/>
    </location>
    <ligand>
        <name>substrate</name>
    </ligand>
</feature>
<evidence type="ECO:0000313" key="3">
    <source>
        <dbReference type="EMBL" id="RRR76647.1"/>
    </source>
</evidence>
<keyword evidence="2" id="KW-0460">Magnesium</keyword>
<dbReference type="HAMAP" id="MF_01139">
    <property type="entry name" value="ISPT"/>
    <property type="match status" value="1"/>
</dbReference>
<dbReference type="PANTHER" id="PTHR10291">
    <property type="entry name" value="DEHYDRODOLICHYL DIPHOSPHATE SYNTHASE FAMILY MEMBER"/>
    <property type="match status" value="1"/>
</dbReference>
<dbReference type="GO" id="GO:0016094">
    <property type="term" value="P:polyprenol biosynthetic process"/>
    <property type="evidence" value="ECO:0007669"/>
    <property type="project" value="TreeGrafter"/>
</dbReference>
<feature type="binding site" evidence="2">
    <location>
        <position position="14"/>
    </location>
    <ligand>
        <name>Mg(2+)</name>
        <dbReference type="ChEBI" id="CHEBI:18420"/>
    </ligand>
</feature>
<dbReference type="CDD" id="cd00475">
    <property type="entry name" value="Cis_IPPS"/>
    <property type="match status" value="1"/>
</dbReference>
<dbReference type="InterPro" id="IPR036424">
    <property type="entry name" value="UPP_synth-like_sf"/>
</dbReference>
<feature type="binding site" evidence="2">
    <location>
        <position position="177"/>
    </location>
    <ligand>
        <name>substrate</name>
    </ligand>
</feature>
<proteinExistence type="inferred from homology"/>
<feature type="binding site" evidence="2">
    <location>
        <begin position="183"/>
        <end position="185"/>
    </location>
    <ligand>
        <name>substrate</name>
    </ligand>
</feature>
<comment type="cofactor">
    <cofactor evidence="2">
        <name>Mg(2+)</name>
        <dbReference type="ChEBI" id="CHEBI:18420"/>
    </cofactor>
    <text evidence="2">Binds 2 magnesium ions per subunit.</text>
</comment>
<keyword evidence="1 2" id="KW-0808">Transferase</keyword>
<dbReference type="Pfam" id="PF01255">
    <property type="entry name" value="Prenyltransf"/>
    <property type="match status" value="1"/>
</dbReference>
<feature type="binding site" evidence="2">
    <location>
        <position position="65"/>
    </location>
    <ligand>
        <name>substrate</name>
    </ligand>
</feature>
<dbReference type="SUPFAM" id="SSF64005">
    <property type="entry name" value="Undecaprenyl diphosphate synthase"/>
    <property type="match status" value="1"/>
</dbReference>
<feature type="binding site" evidence="2">
    <location>
        <position position="27"/>
    </location>
    <ligand>
        <name>substrate</name>
    </ligand>
</feature>
<accession>A0A426U8R2</accession>
<gene>
    <name evidence="3" type="primary">uppS</name>
    <name evidence="3" type="ORF">EI684_02635</name>
</gene>
<name>A0A426U8R2_9CHLR</name>